<dbReference type="Pfam" id="PF16976">
    <property type="entry name" value="RcpC"/>
    <property type="match status" value="1"/>
</dbReference>
<gene>
    <name evidence="2" type="primary">cpaB</name>
    <name evidence="2" type="ORF">ACFPWU_06560</name>
</gene>
<dbReference type="Proteomes" id="UP001596098">
    <property type="component" value="Unassembled WGS sequence"/>
</dbReference>
<evidence type="ECO:0000259" key="1">
    <source>
        <dbReference type="Pfam" id="PF16976"/>
    </source>
</evidence>
<name>A0ABW1QUZ2_9ACTN</name>
<dbReference type="InterPro" id="IPR031571">
    <property type="entry name" value="RcpC_dom"/>
</dbReference>
<keyword evidence="3" id="KW-1185">Reference proteome</keyword>
<dbReference type="CDD" id="cd11614">
    <property type="entry name" value="SAF_CpaB_FlgA_like"/>
    <property type="match status" value="1"/>
</dbReference>
<evidence type="ECO:0000313" key="3">
    <source>
        <dbReference type="Proteomes" id="UP001596098"/>
    </source>
</evidence>
<organism evidence="2 3">
    <name type="scientific">Nocardioides yefusunii</name>
    <dbReference type="NCBI Taxonomy" id="2500546"/>
    <lineage>
        <taxon>Bacteria</taxon>
        <taxon>Bacillati</taxon>
        <taxon>Actinomycetota</taxon>
        <taxon>Actinomycetes</taxon>
        <taxon>Propionibacteriales</taxon>
        <taxon>Nocardioidaceae</taxon>
        <taxon>Nocardioides</taxon>
    </lineage>
</organism>
<dbReference type="NCBIfam" id="TIGR03177">
    <property type="entry name" value="pilus_cpaB"/>
    <property type="match status" value="1"/>
</dbReference>
<comment type="caution">
    <text evidence="2">The sequence shown here is derived from an EMBL/GenBank/DDBJ whole genome shotgun (WGS) entry which is preliminary data.</text>
</comment>
<dbReference type="EMBL" id="JBHSQI010000003">
    <property type="protein sequence ID" value="MFC6153326.1"/>
    <property type="molecule type" value="Genomic_DNA"/>
</dbReference>
<dbReference type="InterPro" id="IPR017592">
    <property type="entry name" value="Pilus_assmbl_Flp-typ_CpaB"/>
</dbReference>
<sequence>MDRRKLLLVMAVVVALVGAGLVFVYAKGADSRAAEQYRPVSVFVATQDIAVGESFDQALASQKITQRDIPENVRVATAVTSVEELAGQSANARIDAGEQILTSNYGGENTATVLAIPDGLMAVSVQLSDTARVAGFVGAGSEVVIWLNGALDEEGSKMSTRVLLDRAQVIAAGSTSTQNTTNEDGTSTVPEQMPRALLTLALSQEDAERVQLGSRVGELSFGLLTSESKVKPTKGLDVDSLFR</sequence>
<evidence type="ECO:0000313" key="2">
    <source>
        <dbReference type="EMBL" id="MFC6153326.1"/>
    </source>
</evidence>
<proteinExistence type="predicted"/>
<protein>
    <submittedName>
        <fullName evidence="2">Flp pilus assembly protein CpaB</fullName>
    </submittedName>
</protein>
<feature type="domain" description="Flp pilus assembly protein RcpC/CpaB" evidence="1">
    <location>
        <begin position="115"/>
        <end position="223"/>
    </location>
</feature>
<reference evidence="3" key="1">
    <citation type="journal article" date="2019" name="Int. J. Syst. Evol. Microbiol.">
        <title>The Global Catalogue of Microorganisms (GCM) 10K type strain sequencing project: providing services to taxonomists for standard genome sequencing and annotation.</title>
        <authorList>
            <consortium name="The Broad Institute Genomics Platform"/>
            <consortium name="The Broad Institute Genome Sequencing Center for Infectious Disease"/>
            <person name="Wu L."/>
            <person name="Ma J."/>
        </authorList>
    </citation>
    <scope>NUCLEOTIDE SEQUENCE [LARGE SCALE GENOMIC DNA]</scope>
    <source>
        <strain evidence="3">DFY28</strain>
    </source>
</reference>
<accession>A0ABW1QUZ2</accession>
<dbReference type="RefSeq" id="WP_128221165.1">
    <property type="nucleotide sequence ID" value="NZ_CP034929.1"/>
</dbReference>